<evidence type="ECO:0000259" key="1">
    <source>
        <dbReference type="Pfam" id="PF00561"/>
    </source>
</evidence>
<dbReference type="GO" id="GO:0016787">
    <property type="term" value="F:hydrolase activity"/>
    <property type="evidence" value="ECO:0007669"/>
    <property type="project" value="UniProtKB-KW"/>
</dbReference>
<accession>A0A0C9MIW1</accession>
<dbReference type="InterPro" id="IPR000073">
    <property type="entry name" value="AB_hydrolase_1"/>
</dbReference>
<organism evidence="2">
    <name type="scientific">Mucor ambiguus</name>
    <dbReference type="NCBI Taxonomy" id="91626"/>
    <lineage>
        <taxon>Eukaryota</taxon>
        <taxon>Fungi</taxon>
        <taxon>Fungi incertae sedis</taxon>
        <taxon>Mucoromycota</taxon>
        <taxon>Mucoromycotina</taxon>
        <taxon>Mucoromycetes</taxon>
        <taxon>Mucorales</taxon>
        <taxon>Mucorineae</taxon>
        <taxon>Mucoraceae</taxon>
        <taxon>Mucor</taxon>
    </lineage>
</organism>
<name>A0A0C9MIW1_9FUNG</name>
<protein>
    <submittedName>
        <fullName evidence="2">Alpha/beta-hydrolase</fullName>
    </submittedName>
</protein>
<proteinExistence type="predicted"/>
<dbReference type="AlphaFoldDB" id="A0A0C9MIW1"/>
<evidence type="ECO:0000313" key="3">
    <source>
        <dbReference type="Proteomes" id="UP000053815"/>
    </source>
</evidence>
<dbReference type="OrthoDB" id="19657at2759"/>
<keyword evidence="3" id="KW-1185">Reference proteome</keyword>
<dbReference type="PANTHER" id="PTHR43433:SF5">
    <property type="entry name" value="AB HYDROLASE-1 DOMAIN-CONTAINING PROTEIN"/>
    <property type="match status" value="1"/>
</dbReference>
<keyword evidence="2" id="KW-0378">Hydrolase</keyword>
<feature type="domain" description="AB hydrolase-1" evidence="1">
    <location>
        <begin position="43"/>
        <end position="294"/>
    </location>
</feature>
<gene>
    <name evidence="2" type="ORF">MAM1_0156d06820</name>
</gene>
<dbReference type="Gene3D" id="3.40.50.1820">
    <property type="entry name" value="alpha/beta hydrolase"/>
    <property type="match status" value="1"/>
</dbReference>
<evidence type="ECO:0000313" key="2">
    <source>
        <dbReference type="EMBL" id="GAN07324.1"/>
    </source>
</evidence>
<dbReference type="EMBL" id="DF836445">
    <property type="protein sequence ID" value="GAN07324.1"/>
    <property type="molecule type" value="Genomic_DNA"/>
</dbReference>
<dbReference type="Proteomes" id="UP000053815">
    <property type="component" value="Unassembled WGS sequence"/>
</dbReference>
<dbReference type="SUPFAM" id="SSF53474">
    <property type="entry name" value="alpha/beta-Hydrolases"/>
    <property type="match status" value="1"/>
</dbReference>
<sequence length="304" mass="34564">MQFSSQMKQLTTLREKGHVEVGHSRQSAPIRLYYEMHGSGPEHVLLVMGLSTPCSAWDHQTKYLAESGDYTVIVFDNRGMGFSGTSCSTIKKFIIYINWHTDAPIGLYSTSQMAVDALELLDHFQWRSKVHLVGISMGGMISLEMADAEPARFQSLTLTSTTARRNLPTWTAISTLSKIALFYRDPKDQLNAAIELVYPKEWLKQKPLVQTEYDTNRELAIHSFIGHIRRSRRQPLHGNLGQTAACLRHYVSDERLLNIKSSGITIMIVTGTFDNLVRPEYSYHMKKILQDSARFELGPLHYVK</sequence>
<reference evidence="2" key="1">
    <citation type="submission" date="2014-09" db="EMBL/GenBank/DDBJ databases">
        <title>Draft genome sequence of an oleaginous Mucoromycotina fungus Mucor ambiguus NBRC6742.</title>
        <authorList>
            <person name="Takeda I."/>
            <person name="Yamane N."/>
            <person name="Morita T."/>
            <person name="Tamano K."/>
            <person name="Machida M."/>
            <person name="Baker S."/>
            <person name="Koike H."/>
        </authorList>
    </citation>
    <scope>NUCLEOTIDE SEQUENCE</scope>
    <source>
        <strain evidence="2">NBRC 6742</strain>
    </source>
</reference>
<dbReference type="InterPro" id="IPR050471">
    <property type="entry name" value="AB_hydrolase"/>
</dbReference>
<dbReference type="Pfam" id="PF00561">
    <property type="entry name" value="Abhydrolase_1"/>
    <property type="match status" value="1"/>
</dbReference>
<dbReference type="PANTHER" id="PTHR43433">
    <property type="entry name" value="HYDROLASE, ALPHA/BETA FOLD FAMILY PROTEIN"/>
    <property type="match status" value="1"/>
</dbReference>
<dbReference type="STRING" id="91626.A0A0C9MIW1"/>
<dbReference type="InterPro" id="IPR029058">
    <property type="entry name" value="AB_hydrolase_fold"/>
</dbReference>